<sequence length="85" mass="9807">MVKYKKGNVVVEAIEFTDSSKDMIFHWITHTREPIFIDGEPALKMRTLEGYVVVRFGDYVVKGVNGEFYSCKADAFHDTYKPINL</sequence>
<dbReference type="Proteomes" id="UP000027778">
    <property type="component" value="Unassembled WGS sequence"/>
</dbReference>
<organism evidence="1 2">
    <name type="scientific">Bacillus gaemokensis</name>
    <dbReference type="NCBI Taxonomy" id="574375"/>
    <lineage>
        <taxon>Bacteria</taxon>
        <taxon>Bacillati</taxon>
        <taxon>Bacillota</taxon>
        <taxon>Bacilli</taxon>
        <taxon>Bacillales</taxon>
        <taxon>Bacillaceae</taxon>
        <taxon>Bacillus</taxon>
        <taxon>Bacillus cereus group</taxon>
    </lineage>
</organism>
<gene>
    <name evidence="1" type="ORF">BAGA_05410</name>
</gene>
<dbReference type="STRING" id="574375.AZF08_20445"/>
<keyword evidence="2" id="KW-1185">Reference proteome</keyword>
<protein>
    <recommendedName>
        <fullName evidence="3">Phage protein</fullName>
    </recommendedName>
</protein>
<proteinExistence type="predicted"/>
<evidence type="ECO:0000313" key="1">
    <source>
        <dbReference type="EMBL" id="KEK23880.1"/>
    </source>
</evidence>
<accession>A0A073KBE4</accession>
<reference evidence="1 2" key="1">
    <citation type="submission" date="2014-06" db="EMBL/GenBank/DDBJ databases">
        <title>Draft genome sequence of Bacillus gaemokensis JCM 15801 (MCCC 1A00707).</title>
        <authorList>
            <person name="Lai Q."/>
            <person name="Liu Y."/>
            <person name="Shao Z."/>
        </authorList>
    </citation>
    <scope>NUCLEOTIDE SEQUENCE [LARGE SCALE GENOMIC DNA]</scope>
    <source>
        <strain evidence="1 2">JCM 15801</strain>
    </source>
</reference>
<dbReference type="AlphaFoldDB" id="A0A073KBE4"/>
<evidence type="ECO:0000313" key="2">
    <source>
        <dbReference type="Proteomes" id="UP000027778"/>
    </source>
</evidence>
<dbReference type="OrthoDB" id="121684at2"/>
<dbReference type="EMBL" id="JOTM01000011">
    <property type="protein sequence ID" value="KEK23880.1"/>
    <property type="molecule type" value="Genomic_DNA"/>
</dbReference>
<evidence type="ECO:0008006" key="3">
    <source>
        <dbReference type="Google" id="ProtNLM"/>
    </source>
</evidence>
<name>A0A073KBE4_9BACI</name>
<comment type="caution">
    <text evidence="1">The sequence shown here is derived from an EMBL/GenBank/DDBJ whole genome shotgun (WGS) entry which is preliminary data.</text>
</comment>
<dbReference type="RefSeq" id="WP_033674972.1">
    <property type="nucleotide sequence ID" value="NZ_JOTM01000011.1"/>
</dbReference>